<protein>
    <submittedName>
        <fullName evidence="2">Uncharacterized protein</fullName>
    </submittedName>
</protein>
<dbReference type="EMBL" id="AMCI01002685">
    <property type="protein sequence ID" value="EJX02099.1"/>
    <property type="molecule type" value="Genomic_DNA"/>
</dbReference>
<evidence type="ECO:0000313" key="2">
    <source>
        <dbReference type="EMBL" id="EJX02099.1"/>
    </source>
</evidence>
<name>J9G5H0_9ZZZZ</name>
<sequence length="97" mass="11322">MTEDHKRLLAVFEVRVRDLMAFCDSQKREIDELKESLTHKEEELRQANEMIGKLNAKCDDMLTARVLSVSELEMKQAKMRLSNLVREVDKCIALLNE</sequence>
<keyword evidence="1" id="KW-0175">Coiled coil</keyword>
<reference evidence="2" key="1">
    <citation type="journal article" date="2012" name="PLoS ONE">
        <title>Gene sets for utilization of primary and secondary nutrition supplies in the distal gut of endangered iberian lynx.</title>
        <authorList>
            <person name="Alcaide M."/>
            <person name="Messina E."/>
            <person name="Richter M."/>
            <person name="Bargiela R."/>
            <person name="Peplies J."/>
            <person name="Huws S.A."/>
            <person name="Newbold C.J."/>
            <person name="Golyshin P.N."/>
            <person name="Simon M.A."/>
            <person name="Lopez G."/>
            <person name="Yakimov M.M."/>
            <person name="Ferrer M."/>
        </authorList>
    </citation>
    <scope>NUCLEOTIDE SEQUENCE</scope>
</reference>
<organism evidence="2">
    <name type="scientific">gut metagenome</name>
    <dbReference type="NCBI Taxonomy" id="749906"/>
    <lineage>
        <taxon>unclassified sequences</taxon>
        <taxon>metagenomes</taxon>
        <taxon>organismal metagenomes</taxon>
    </lineage>
</organism>
<evidence type="ECO:0000256" key="1">
    <source>
        <dbReference type="SAM" id="Coils"/>
    </source>
</evidence>
<dbReference type="AlphaFoldDB" id="J9G5H0"/>
<accession>J9G5H0</accession>
<comment type="caution">
    <text evidence="2">The sequence shown here is derived from an EMBL/GenBank/DDBJ whole genome shotgun (WGS) entry which is preliminary data.</text>
</comment>
<feature type="coiled-coil region" evidence="1">
    <location>
        <begin position="23"/>
        <end position="87"/>
    </location>
</feature>
<gene>
    <name evidence="2" type="ORF">EVA_09796</name>
</gene>
<proteinExistence type="predicted"/>